<dbReference type="OrthoDB" id="5241538at2"/>
<comment type="subcellular location">
    <subcellularLocation>
        <location evidence="1">Membrane</location>
        <topology evidence="1">Multi-pass membrane protein</topology>
    </subcellularLocation>
</comment>
<evidence type="ECO:0000313" key="7">
    <source>
        <dbReference type="EMBL" id="SEU24751.1"/>
    </source>
</evidence>
<sequence>MRSPAFAVRLPVLSALRLAPLGDVWHKPAFSSVVALLVVLGPLVAAGRLDLVLYGAAGAMCALYGHGLPYRARAGALAWVVAGMLAGVGIALVTAALTDAVAVRVAVAAVLAGLHKAVCDATRIGPPGNVVLTFLAASAAFVPQRLADVPLHVGVGVLGGVVAWAVGMAPWLVRRDGPERVAVARALEATARLLRARQDGTDGVREARHAAAAAVNAAWQTLLRAGAGREELRGLLVRAESGVSGGAGPEALRGWARELREGRPVPVPPAGDRSTAAAERAELAGIAAEESAGRGLRGLARDVAGRWRVVVMVFAGSAAAGWGSMAFGVGRPYWAVVTAASVFAASTAMSWSRAVQRVVGNLLGVALFTVLAPVTRLGAVALLVTVLALQFVTERAMTRNYWLGSVFVTPTAILMTQFAGTQPVPVLVADRWLDTCLGAMAGLVACVVLRDRRAAGRVHDGLERLERLVAEPRPAADRLRAALVGLREAADLAAGEWRGAALPEERIVAAERAGHRRLAELTAGPDGRR</sequence>
<dbReference type="Proteomes" id="UP000199361">
    <property type="component" value="Unassembled WGS sequence"/>
</dbReference>
<reference evidence="7 8" key="1">
    <citation type="submission" date="2016-10" db="EMBL/GenBank/DDBJ databases">
        <authorList>
            <person name="de Groot N.N."/>
        </authorList>
    </citation>
    <scope>NUCLEOTIDE SEQUENCE [LARGE SCALE GENOMIC DNA]</scope>
    <source>
        <strain evidence="7 8">CGMCC 4.5598</strain>
    </source>
</reference>
<keyword evidence="2 5" id="KW-0812">Transmembrane</keyword>
<evidence type="ECO:0000313" key="8">
    <source>
        <dbReference type="Proteomes" id="UP000199361"/>
    </source>
</evidence>
<feature type="transmembrane region" description="Helical" evidence="5">
    <location>
        <begin position="34"/>
        <end position="64"/>
    </location>
</feature>
<evidence type="ECO:0000259" key="6">
    <source>
        <dbReference type="Pfam" id="PF13515"/>
    </source>
</evidence>
<evidence type="ECO:0000256" key="5">
    <source>
        <dbReference type="SAM" id="Phobius"/>
    </source>
</evidence>
<keyword evidence="8" id="KW-1185">Reference proteome</keyword>
<dbReference type="Pfam" id="PF13515">
    <property type="entry name" value="FUSC_2"/>
    <property type="match status" value="1"/>
</dbReference>
<evidence type="ECO:0000256" key="2">
    <source>
        <dbReference type="ARBA" id="ARBA00022692"/>
    </source>
</evidence>
<keyword evidence="4 5" id="KW-0472">Membrane</keyword>
<accession>A0A1I0KIP7</accession>
<evidence type="ECO:0000256" key="4">
    <source>
        <dbReference type="ARBA" id="ARBA00023136"/>
    </source>
</evidence>
<proteinExistence type="predicted"/>
<organism evidence="7 8">
    <name type="scientific">Nonomuraea wenchangensis</name>
    <dbReference type="NCBI Taxonomy" id="568860"/>
    <lineage>
        <taxon>Bacteria</taxon>
        <taxon>Bacillati</taxon>
        <taxon>Actinomycetota</taxon>
        <taxon>Actinomycetes</taxon>
        <taxon>Streptosporangiales</taxon>
        <taxon>Streptosporangiaceae</taxon>
        <taxon>Nonomuraea</taxon>
    </lineage>
</organism>
<evidence type="ECO:0000256" key="1">
    <source>
        <dbReference type="ARBA" id="ARBA00004141"/>
    </source>
</evidence>
<protein>
    <submittedName>
        <fullName evidence="7">Fusaric acid resistance protein-like</fullName>
    </submittedName>
</protein>
<gene>
    <name evidence="7" type="ORF">SAMN05421811_108158</name>
</gene>
<feature type="transmembrane region" description="Helical" evidence="5">
    <location>
        <begin position="432"/>
        <end position="449"/>
    </location>
</feature>
<evidence type="ECO:0000256" key="3">
    <source>
        <dbReference type="ARBA" id="ARBA00022989"/>
    </source>
</evidence>
<feature type="transmembrane region" description="Helical" evidence="5">
    <location>
        <begin position="153"/>
        <end position="173"/>
    </location>
</feature>
<dbReference type="AlphaFoldDB" id="A0A1I0KIP7"/>
<dbReference type="InterPro" id="IPR049453">
    <property type="entry name" value="Memb_transporter_dom"/>
</dbReference>
<feature type="domain" description="Integral membrane bound transporter" evidence="6">
    <location>
        <begin position="324"/>
        <end position="444"/>
    </location>
</feature>
<keyword evidence="3 5" id="KW-1133">Transmembrane helix</keyword>
<dbReference type="EMBL" id="FOHX01000008">
    <property type="protein sequence ID" value="SEU24751.1"/>
    <property type="molecule type" value="Genomic_DNA"/>
</dbReference>
<name>A0A1I0KIP7_9ACTN</name>
<dbReference type="STRING" id="568860.SAMN05421811_108158"/>
<feature type="transmembrane region" description="Helical" evidence="5">
    <location>
        <begin position="363"/>
        <end position="389"/>
    </location>
</feature>
<dbReference type="RefSeq" id="WP_091085736.1">
    <property type="nucleotide sequence ID" value="NZ_FOHX01000008.1"/>
</dbReference>
<dbReference type="GO" id="GO:0016020">
    <property type="term" value="C:membrane"/>
    <property type="evidence" value="ECO:0007669"/>
    <property type="project" value="UniProtKB-SubCell"/>
</dbReference>
<feature type="transmembrane region" description="Helical" evidence="5">
    <location>
        <begin position="76"/>
        <end position="95"/>
    </location>
</feature>
<feature type="transmembrane region" description="Helical" evidence="5">
    <location>
        <begin position="401"/>
        <end position="420"/>
    </location>
</feature>